<feature type="region of interest" description="Disordered" evidence="1">
    <location>
        <begin position="1"/>
        <end position="53"/>
    </location>
</feature>
<feature type="compositionally biased region" description="Polar residues" evidence="1">
    <location>
        <begin position="35"/>
        <end position="52"/>
    </location>
</feature>
<feature type="compositionally biased region" description="Low complexity" evidence="1">
    <location>
        <begin position="17"/>
        <end position="30"/>
    </location>
</feature>
<sequence>MDPASASRQRPNVDDLSSPSTPKKSTTVSVDTPYRHTSSITTSGNLSTQLESGTKIRQEELLRRLQSELGAATHESKLTCDTFCPDPSDRATAILNDLHQSGVFTHSPGAKVIAIPTWPVRTDSRSGETRYYPPFVAILNAIVAAFKKLFPKATSYYVKREVKFFVYDKEMAEAVEFSECLKPDILGALANVFNGVGNCSWFDAELFGEFKKDWKKLLAQAGSYARSAFAAGDNRLFVPSITFNHVTSIFRLCFFHRGGVIATPPMNILTYEGFKGFVTAITGMWNWENAEAAGHYTAQTHSHFSFNEELYQIDKLFCRRICVRGRATRVFGLRRELTMSAGPPPLLKERLERRGDPLEPLLRPKSAKPEQTVKLDRIKLPESLALKCSYPLAQKDREEDIFRPVKQYIGIVDIIAAYDVECVQAPASSTYWKIFELDKKNAVDHAPEVRLHRHLLFRTVGQPLKAARGPRELGLAVLYGMIGHCALFTVGGYVHRDVSSGNILLLDRIEEREIPPCLADIVTAKDCAAVLADGDAAKKWGDTSDLASHRSGTKPFIASRLIDNWQNTHPAKLLHTPIDDLESFIWVLYYTILEISDPKTLPEVEQTQWRLLNSDLLGEVSGVKFALLVQWTTRKEAFEDHEYPARLLPFRDLFLAWFETSNVYVNSLTRLLAKKPPSLPDIKALSEKAYKQYIKEGLQHISSLPEDFP</sequence>
<evidence type="ECO:0000313" key="4">
    <source>
        <dbReference type="Proteomes" id="UP001556367"/>
    </source>
</evidence>
<evidence type="ECO:0000259" key="2">
    <source>
        <dbReference type="Pfam" id="PF17667"/>
    </source>
</evidence>
<dbReference type="InterPro" id="IPR040976">
    <property type="entry name" value="Pkinase_fungal"/>
</dbReference>
<evidence type="ECO:0000313" key="3">
    <source>
        <dbReference type="EMBL" id="KAL0952126.1"/>
    </source>
</evidence>
<feature type="compositionally biased region" description="Polar residues" evidence="1">
    <location>
        <begin position="1"/>
        <end position="10"/>
    </location>
</feature>
<dbReference type="Proteomes" id="UP001556367">
    <property type="component" value="Unassembled WGS sequence"/>
</dbReference>
<dbReference type="InterPro" id="IPR011009">
    <property type="entry name" value="Kinase-like_dom_sf"/>
</dbReference>
<dbReference type="PROSITE" id="PS00109">
    <property type="entry name" value="PROTEIN_KINASE_TYR"/>
    <property type="match status" value="1"/>
</dbReference>
<feature type="domain" description="Fungal-type protein kinase" evidence="2">
    <location>
        <begin position="198"/>
        <end position="335"/>
    </location>
</feature>
<accession>A0ABR3J8W6</accession>
<dbReference type="SUPFAM" id="SSF56112">
    <property type="entry name" value="Protein kinase-like (PK-like)"/>
    <property type="match status" value="1"/>
</dbReference>
<proteinExistence type="predicted"/>
<comment type="caution">
    <text evidence="3">The sequence shown here is derived from an EMBL/GenBank/DDBJ whole genome shotgun (WGS) entry which is preliminary data.</text>
</comment>
<evidence type="ECO:0000256" key="1">
    <source>
        <dbReference type="SAM" id="MobiDB-lite"/>
    </source>
</evidence>
<dbReference type="InterPro" id="IPR008266">
    <property type="entry name" value="Tyr_kinase_AS"/>
</dbReference>
<organism evidence="3 4">
    <name type="scientific">Hohenbuehelia grisea</name>
    <dbReference type="NCBI Taxonomy" id="104357"/>
    <lineage>
        <taxon>Eukaryota</taxon>
        <taxon>Fungi</taxon>
        <taxon>Dikarya</taxon>
        <taxon>Basidiomycota</taxon>
        <taxon>Agaricomycotina</taxon>
        <taxon>Agaricomycetes</taxon>
        <taxon>Agaricomycetidae</taxon>
        <taxon>Agaricales</taxon>
        <taxon>Pleurotineae</taxon>
        <taxon>Pleurotaceae</taxon>
        <taxon>Hohenbuehelia</taxon>
    </lineage>
</organism>
<gene>
    <name evidence="3" type="ORF">HGRIS_008754</name>
</gene>
<keyword evidence="4" id="KW-1185">Reference proteome</keyword>
<dbReference type="Pfam" id="PF17667">
    <property type="entry name" value="Pkinase_fungal"/>
    <property type="match status" value="2"/>
</dbReference>
<dbReference type="EMBL" id="JASNQZ010000011">
    <property type="protein sequence ID" value="KAL0952126.1"/>
    <property type="molecule type" value="Genomic_DNA"/>
</dbReference>
<protein>
    <recommendedName>
        <fullName evidence="2">Fungal-type protein kinase domain-containing protein</fullName>
    </recommendedName>
</protein>
<dbReference type="PANTHER" id="PTHR38248:SF2">
    <property type="entry name" value="FUNK1 11"/>
    <property type="match status" value="1"/>
</dbReference>
<reference evidence="4" key="1">
    <citation type="submission" date="2024-06" db="EMBL/GenBank/DDBJ databases">
        <title>Multi-omics analyses provide insights into the biosynthesis of the anticancer antibiotic pleurotin in Hohenbuehelia grisea.</title>
        <authorList>
            <person name="Weaver J.A."/>
            <person name="Alberti F."/>
        </authorList>
    </citation>
    <scope>NUCLEOTIDE SEQUENCE [LARGE SCALE GENOMIC DNA]</scope>
    <source>
        <strain evidence="4">T-177</strain>
    </source>
</reference>
<name>A0ABR3J8W6_9AGAR</name>
<dbReference type="PANTHER" id="PTHR38248">
    <property type="entry name" value="FUNK1 6"/>
    <property type="match status" value="1"/>
</dbReference>
<feature type="domain" description="Fungal-type protein kinase" evidence="2">
    <location>
        <begin position="437"/>
        <end position="591"/>
    </location>
</feature>